<proteinExistence type="predicted"/>
<protein>
    <submittedName>
        <fullName evidence="4">Protein FAM107B</fullName>
    </submittedName>
</protein>
<accession>A0AAJ7T4K5</accession>
<keyword evidence="3" id="KW-1185">Reference proteome</keyword>
<feature type="compositionally biased region" description="Basic residues" evidence="2">
    <location>
        <begin position="1"/>
        <end position="11"/>
    </location>
</feature>
<sequence>MGTANSKRKSKREAQEKNNNASLKKRPSLRAHTPHELLKAAGLLDTGDAPDSAAVASEAKATPDQTDATDVDKYKRYTINIPAPDYGVLQKRALQRTMSDPDYPDECPDLIKPKKLMSPLHTSPSYKELTRELIMNQKQGVLLRTKPELQKVMEQRRRDQHFHQRNLDAQRPKSMFDAELLKRYEKIEQIEKEREKAVEDVENGNVPEFVKVKERLRPMSMVLTTEQIISLETPAEQL</sequence>
<dbReference type="RefSeq" id="XP_032810063.1">
    <property type="nucleotide sequence ID" value="XM_032954172.1"/>
</dbReference>
<dbReference type="GeneID" id="116942366"/>
<dbReference type="CTD" id="83641"/>
<reference evidence="4" key="1">
    <citation type="submission" date="2025-08" db="UniProtKB">
        <authorList>
            <consortium name="RefSeq"/>
        </authorList>
    </citation>
    <scope>IDENTIFICATION</scope>
    <source>
        <tissue evidence="4">Sperm</tissue>
    </source>
</reference>
<dbReference type="PANTHER" id="PTHR16768">
    <property type="entry name" value="DOWN REGULATED IN RENAL CARCINOMA 1/TU3A"/>
    <property type="match status" value="1"/>
</dbReference>
<name>A0AAJ7T4K5_PETMA</name>
<evidence type="ECO:0000256" key="1">
    <source>
        <dbReference type="ARBA" id="ARBA00023054"/>
    </source>
</evidence>
<organism evidence="3 4">
    <name type="scientific">Petromyzon marinus</name>
    <name type="common">Sea lamprey</name>
    <dbReference type="NCBI Taxonomy" id="7757"/>
    <lineage>
        <taxon>Eukaryota</taxon>
        <taxon>Metazoa</taxon>
        <taxon>Chordata</taxon>
        <taxon>Craniata</taxon>
        <taxon>Vertebrata</taxon>
        <taxon>Cyclostomata</taxon>
        <taxon>Hyperoartia</taxon>
        <taxon>Petromyzontiformes</taxon>
        <taxon>Petromyzontidae</taxon>
        <taxon>Petromyzon</taxon>
    </lineage>
</organism>
<dbReference type="AlphaFoldDB" id="A0AAJ7T4K5"/>
<dbReference type="KEGG" id="pmrn:116942366"/>
<evidence type="ECO:0000256" key="2">
    <source>
        <dbReference type="SAM" id="MobiDB-lite"/>
    </source>
</evidence>
<dbReference type="PANTHER" id="PTHR16768:SF5">
    <property type="entry name" value="FI14214P"/>
    <property type="match status" value="1"/>
</dbReference>
<keyword evidence="1" id="KW-0175">Coiled coil</keyword>
<dbReference type="Pfam" id="PF06625">
    <property type="entry name" value="DUF1151"/>
    <property type="match status" value="1"/>
</dbReference>
<gene>
    <name evidence="4" type="primary">FAM107B</name>
</gene>
<evidence type="ECO:0000313" key="3">
    <source>
        <dbReference type="Proteomes" id="UP001318040"/>
    </source>
</evidence>
<dbReference type="Proteomes" id="UP001318040">
    <property type="component" value="Chromosome 14"/>
</dbReference>
<evidence type="ECO:0000313" key="4">
    <source>
        <dbReference type="RefSeq" id="XP_032810063.1"/>
    </source>
</evidence>
<feature type="region of interest" description="Disordered" evidence="2">
    <location>
        <begin position="1"/>
        <end position="68"/>
    </location>
</feature>
<dbReference type="InterPro" id="IPR009533">
    <property type="entry name" value="FAM107"/>
</dbReference>